<evidence type="ECO:0000256" key="1">
    <source>
        <dbReference type="ARBA" id="ARBA00022630"/>
    </source>
</evidence>
<gene>
    <name evidence="6" type="ORF">FKZ59_02965</name>
</gene>
<dbReference type="InterPro" id="IPR050172">
    <property type="entry name" value="SsuD_RutA_monooxygenase"/>
</dbReference>
<accession>A0A540V5S2</accession>
<organism evidence="6 7">
    <name type="scientific">Ureibacillus terrenus</name>
    <dbReference type="NCBI Taxonomy" id="118246"/>
    <lineage>
        <taxon>Bacteria</taxon>
        <taxon>Bacillati</taxon>
        <taxon>Bacillota</taxon>
        <taxon>Bacilli</taxon>
        <taxon>Bacillales</taxon>
        <taxon>Caryophanaceae</taxon>
        <taxon>Ureibacillus</taxon>
    </lineage>
</organism>
<proteinExistence type="predicted"/>
<sequence>MKYGFWMPVWGGWLRNVEDENMPTTFEYLKILAQNAEQKGYSMTLIPELFLNDIKGIEAPSMDAWSTAAAISAVTEKLEILVAIRPGFYNPATFAKMATNIDHISGGRLSLNIVSAWWEEEARQYGGQFTSHDERYARTEEFIEVLKGLWNHTPFSYKGKFYQYENTYLEPKPLRNRHIPLYAGGESETGKQTIARTCDSYVIHGGTVEEVREKLADMQRRRGKLGKPPFETFGMAAFVICRDTEEEAREELARITDVSEGSPGYAGYQDFISKSQLNVNVSLEDYSVSNRGLRPNLIGTPEQIARRILEYEDAGVNLLILQFSPQLEEMNRFAEKVMPLVEELRKEKLGVK</sequence>
<dbReference type="EMBL" id="VIGD01000002">
    <property type="protein sequence ID" value="TQE92068.1"/>
    <property type="molecule type" value="Genomic_DNA"/>
</dbReference>
<dbReference type="PANTHER" id="PTHR42847:SF4">
    <property type="entry name" value="ALKANESULFONATE MONOOXYGENASE-RELATED"/>
    <property type="match status" value="1"/>
</dbReference>
<keyword evidence="2" id="KW-0288">FMN</keyword>
<reference evidence="6 7" key="1">
    <citation type="submission" date="2019-06" db="EMBL/GenBank/DDBJ databases">
        <title>Genome sequence of Ureibacillus terrenus.</title>
        <authorList>
            <person name="Maclea K.S."/>
            <person name="Simoes M."/>
        </authorList>
    </citation>
    <scope>NUCLEOTIDE SEQUENCE [LARGE SCALE GENOMIC DNA]</scope>
    <source>
        <strain evidence="6 7">ATCC BAA-384</strain>
    </source>
</reference>
<keyword evidence="4" id="KW-0503">Monooxygenase</keyword>
<dbReference type="InterPro" id="IPR036661">
    <property type="entry name" value="Luciferase-like_sf"/>
</dbReference>
<evidence type="ECO:0000259" key="5">
    <source>
        <dbReference type="Pfam" id="PF00296"/>
    </source>
</evidence>
<dbReference type="InterPro" id="IPR011251">
    <property type="entry name" value="Luciferase-like_dom"/>
</dbReference>
<name>A0A540V5S2_9BACL</name>
<evidence type="ECO:0000256" key="2">
    <source>
        <dbReference type="ARBA" id="ARBA00022643"/>
    </source>
</evidence>
<dbReference type="SUPFAM" id="SSF51679">
    <property type="entry name" value="Bacterial luciferase-like"/>
    <property type="match status" value="1"/>
</dbReference>
<evidence type="ECO:0000313" key="7">
    <source>
        <dbReference type="Proteomes" id="UP000315753"/>
    </source>
</evidence>
<keyword evidence="3" id="KW-0560">Oxidoreductase</keyword>
<keyword evidence="7" id="KW-1185">Reference proteome</keyword>
<dbReference type="RefSeq" id="WP_141601244.1">
    <property type="nucleotide sequence ID" value="NZ_VIGD01000002.1"/>
</dbReference>
<evidence type="ECO:0000256" key="3">
    <source>
        <dbReference type="ARBA" id="ARBA00023002"/>
    </source>
</evidence>
<dbReference type="CDD" id="cd01094">
    <property type="entry name" value="Alkanesulfonate_monoxygenase"/>
    <property type="match status" value="1"/>
</dbReference>
<feature type="domain" description="Luciferase-like" evidence="5">
    <location>
        <begin position="24"/>
        <end position="317"/>
    </location>
</feature>
<evidence type="ECO:0000256" key="4">
    <source>
        <dbReference type="ARBA" id="ARBA00023033"/>
    </source>
</evidence>
<dbReference type="GO" id="GO:0008726">
    <property type="term" value="F:alkanesulfonate monooxygenase activity"/>
    <property type="evidence" value="ECO:0007669"/>
    <property type="project" value="TreeGrafter"/>
</dbReference>
<dbReference type="GO" id="GO:0046306">
    <property type="term" value="P:alkanesulfonate catabolic process"/>
    <property type="evidence" value="ECO:0007669"/>
    <property type="project" value="TreeGrafter"/>
</dbReference>
<dbReference type="OrthoDB" id="3265338at2"/>
<dbReference type="Pfam" id="PF00296">
    <property type="entry name" value="Bac_luciferase"/>
    <property type="match status" value="1"/>
</dbReference>
<keyword evidence="1" id="KW-0285">Flavoprotein</keyword>
<evidence type="ECO:0000313" key="6">
    <source>
        <dbReference type="EMBL" id="TQE92068.1"/>
    </source>
</evidence>
<protein>
    <submittedName>
        <fullName evidence="6">LLM class flavin-dependent oxidoreductase</fullName>
    </submittedName>
</protein>
<comment type="caution">
    <text evidence="6">The sequence shown here is derived from an EMBL/GenBank/DDBJ whole genome shotgun (WGS) entry which is preliminary data.</text>
</comment>
<dbReference type="PANTHER" id="PTHR42847">
    <property type="entry name" value="ALKANESULFONATE MONOOXYGENASE"/>
    <property type="match status" value="1"/>
</dbReference>
<dbReference type="AlphaFoldDB" id="A0A540V5S2"/>
<dbReference type="Proteomes" id="UP000315753">
    <property type="component" value="Unassembled WGS sequence"/>
</dbReference>
<dbReference type="Gene3D" id="3.20.20.30">
    <property type="entry name" value="Luciferase-like domain"/>
    <property type="match status" value="1"/>
</dbReference>